<dbReference type="AlphaFoldDB" id="X1I4X5"/>
<reference evidence="1" key="1">
    <citation type="journal article" date="2014" name="Front. Microbiol.">
        <title>High frequency of phylogenetically diverse reductive dehalogenase-homologous genes in deep subseafloor sedimentary metagenomes.</title>
        <authorList>
            <person name="Kawai M."/>
            <person name="Futagami T."/>
            <person name="Toyoda A."/>
            <person name="Takaki Y."/>
            <person name="Nishi S."/>
            <person name="Hori S."/>
            <person name="Arai W."/>
            <person name="Tsubouchi T."/>
            <person name="Morono Y."/>
            <person name="Uchiyama I."/>
            <person name="Ito T."/>
            <person name="Fujiyama A."/>
            <person name="Inagaki F."/>
            <person name="Takami H."/>
        </authorList>
    </citation>
    <scope>NUCLEOTIDE SEQUENCE</scope>
    <source>
        <strain evidence="1">Expedition CK06-06</strain>
    </source>
</reference>
<evidence type="ECO:0000313" key="1">
    <source>
        <dbReference type="EMBL" id="GAH61139.1"/>
    </source>
</evidence>
<comment type="caution">
    <text evidence="1">The sequence shown here is derived from an EMBL/GenBank/DDBJ whole genome shotgun (WGS) entry which is preliminary data.</text>
</comment>
<sequence length="34" mass="4238">MLRRYININVQNLKRRAKEKEELTLLQKLIDLKR</sequence>
<organism evidence="1">
    <name type="scientific">marine sediment metagenome</name>
    <dbReference type="NCBI Taxonomy" id="412755"/>
    <lineage>
        <taxon>unclassified sequences</taxon>
        <taxon>metagenomes</taxon>
        <taxon>ecological metagenomes</taxon>
    </lineage>
</organism>
<name>X1I4X5_9ZZZZ</name>
<gene>
    <name evidence="1" type="ORF">S03H2_29140</name>
</gene>
<dbReference type="EMBL" id="BARU01017577">
    <property type="protein sequence ID" value="GAH61139.1"/>
    <property type="molecule type" value="Genomic_DNA"/>
</dbReference>
<feature type="non-terminal residue" evidence="1">
    <location>
        <position position="34"/>
    </location>
</feature>
<protein>
    <submittedName>
        <fullName evidence="1">Uncharacterized protein</fullName>
    </submittedName>
</protein>
<accession>X1I4X5</accession>
<proteinExistence type="predicted"/>